<dbReference type="GO" id="GO:0005840">
    <property type="term" value="C:ribosome"/>
    <property type="evidence" value="ECO:0007669"/>
    <property type="project" value="UniProtKB-KW"/>
</dbReference>
<dbReference type="GO" id="GO:0003735">
    <property type="term" value="F:structural constituent of ribosome"/>
    <property type="evidence" value="ECO:0007669"/>
    <property type="project" value="InterPro"/>
</dbReference>
<dbReference type="GeneID" id="54779031"/>
<reference evidence="6 7" key="1">
    <citation type="submission" date="2019-07" db="EMBL/GenBank/DDBJ databases">
        <title>Genome assembly of two rare yeast pathogens: Diutina rugosa and Trichomonascus ciferrii.</title>
        <authorList>
            <person name="Mixao V."/>
            <person name="Saus E."/>
            <person name="Hansen A."/>
            <person name="Lass-Flor C."/>
            <person name="Gabaldon T."/>
        </authorList>
    </citation>
    <scope>NUCLEOTIDE SEQUENCE [LARGE SCALE GENOMIC DNA]</scope>
    <source>
        <strain evidence="6 7">CBS 613</strain>
    </source>
</reference>
<organism evidence="6 7">
    <name type="scientific">Diutina rugosa</name>
    <name type="common">Yeast</name>
    <name type="synonym">Candida rugosa</name>
    <dbReference type="NCBI Taxonomy" id="5481"/>
    <lineage>
        <taxon>Eukaryota</taxon>
        <taxon>Fungi</taxon>
        <taxon>Dikarya</taxon>
        <taxon>Ascomycota</taxon>
        <taxon>Saccharomycotina</taxon>
        <taxon>Pichiomycetes</taxon>
        <taxon>Debaryomycetaceae</taxon>
        <taxon>Diutina</taxon>
    </lineage>
</organism>
<dbReference type="Proteomes" id="UP000449547">
    <property type="component" value="Unassembled WGS sequence"/>
</dbReference>
<dbReference type="InterPro" id="IPR013000">
    <property type="entry name" value="Ribosomal_uL4_euk/arc_CS"/>
</dbReference>
<dbReference type="GO" id="GO:1990904">
    <property type="term" value="C:ribonucleoprotein complex"/>
    <property type="evidence" value="ECO:0007669"/>
    <property type="project" value="UniProtKB-KW"/>
</dbReference>
<dbReference type="InterPro" id="IPR045240">
    <property type="entry name" value="Ribosomal_uL4_euk/arch"/>
</dbReference>
<gene>
    <name evidence="6" type="ORF">DIURU_000378</name>
</gene>
<evidence type="ECO:0000256" key="2">
    <source>
        <dbReference type="ARBA" id="ARBA00022980"/>
    </source>
</evidence>
<evidence type="ECO:0000313" key="6">
    <source>
        <dbReference type="EMBL" id="KAA8907968.1"/>
    </source>
</evidence>
<dbReference type="GO" id="GO:0006412">
    <property type="term" value="P:translation"/>
    <property type="evidence" value="ECO:0007669"/>
    <property type="project" value="InterPro"/>
</dbReference>
<evidence type="ECO:0000313" key="7">
    <source>
        <dbReference type="Proteomes" id="UP000449547"/>
    </source>
</evidence>
<evidence type="ECO:0000256" key="1">
    <source>
        <dbReference type="ARBA" id="ARBA00010528"/>
    </source>
</evidence>
<feature type="domain" description="Large ribosomal subunit protein uL4 C-terminal" evidence="5">
    <location>
        <begin position="273"/>
        <end position="346"/>
    </location>
</feature>
<dbReference type="AlphaFoldDB" id="A0A642UYI5"/>
<dbReference type="Pfam" id="PF00573">
    <property type="entry name" value="Ribosomal_L4"/>
    <property type="match status" value="1"/>
</dbReference>
<dbReference type="SUPFAM" id="SSF52166">
    <property type="entry name" value="Ribosomal protein L4"/>
    <property type="match status" value="1"/>
</dbReference>
<evidence type="ECO:0000256" key="4">
    <source>
        <dbReference type="SAM" id="MobiDB-lite"/>
    </source>
</evidence>
<accession>A0A642UYI5</accession>
<dbReference type="InterPro" id="IPR025755">
    <property type="entry name" value="Ribos_uL4_C_dom"/>
</dbReference>
<evidence type="ECO:0000256" key="3">
    <source>
        <dbReference type="ARBA" id="ARBA00023274"/>
    </source>
</evidence>
<protein>
    <recommendedName>
        <fullName evidence="5">Large ribosomal subunit protein uL4 C-terminal domain-containing protein</fullName>
    </recommendedName>
</protein>
<keyword evidence="3" id="KW-0687">Ribonucleoprotein</keyword>
<dbReference type="PANTHER" id="PTHR19431">
    <property type="entry name" value="60S RIBOSOMAL PROTEIN L4"/>
    <property type="match status" value="1"/>
</dbReference>
<name>A0A642UYI5_DIURU</name>
<dbReference type="Pfam" id="PF14374">
    <property type="entry name" value="Ribos_L4_asso_C"/>
    <property type="match status" value="1"/>
</dbReference>
<dbReference type="RefSeq" id="XP_034014900.1">
    <property type="nucleotide sequence ID" value="XM_034156579.1"/>
</dbReference>
<dbReference type="InterPro" id="IPR023574">
    <property type="entry name" value="Ribosomal_uL4_dom_sf"/>
</dbReference>
<dbReference type="OrthoDB" id="10259785at2759"/>
<keyword evidence="2" id="KW-0689">Ribosomal protein</keyword>
<dbReference type="EMBL" id="SWFT01000018">
    <property type="protein sequence ID" value="KAA8907968.1"/>
    <property type="molecule type" value="Genomic_DNA"/>
</dbReference>
<dbReference type="VEuPathDB" id="FungiDB:DIURU_000378"/>
<dbReference type="OMA" id="ALYGTWR"/>
<dbReference type="InterPro" id="IPR002136">
    <property type="entry name" value="Ribosomal_uL4"/>
</dbReference>
<proteinExistence type="inferred from homology"/>
<evidence type="ECO:0000259" key="5">
    <source>
        <dbReference type="Pfam" id="PF14374"/>
    </source>
</evidence>
<comment type="caution">
    <text evidence="6">The sequence shown here is derived from an EMBL/GenBank/DDBJ whole genome shotgun (WGS) entry which is preliminary data.</text>
</comment>
<sequence>MSRPQATVISVTGDKTSTQVPVPAVFSAPIRADVVHSVFTRINKNKRQAYAVNVMAGKQGSSESWGTGRAVARLPRIGGGGTHASGSGARANMARGGNMFAPTKIWRRWHVRVNHNEKRYATASAIAASGVTSLVQARGHRVEQVQELPLIVANDFESVKKTKEAVAVLKAVGAGSDILKVVKSKKLRAGKGKMRGRRTTQRRGPLVVYAQDNGIVKALRNVPGVETAPVTALGLLQLAPGAHLGRFVIWTQAAFEALDTVYGSESTQSAKANYSLPSNIITNTDITRIINSSEIQAVVRPAGQPTQKRTHVQKKNPLKNKQVMLRLNPYAKVYAAEQSKKAKLPKAKNAKSASEAFTATFRE</sequence>
<keyword evidence="7" id="KW-1185">Reference proteome</keyword>
<feature type="region of interest" description="Disordered" evidence="4">
    <location>
        <begin position="339"/>
        <end position="363"/>
    </location>
</feature>
<dbReference type="Gene3D" id="3.40.1370.10">
    <property type="match status" value="1"/>
</dbReference>
<comment type="similarity">
    <text evidence="1">Belongs to the universal ribosomal protein uL4 family.</text>
</comment>
<dbReference type="PROSITE" id="PS00939">
    <property type="entry name" value="RIBOSOMAL_L1E"/>
    <property type="match status" value="1"/>
</dbReference>
<dbReference type="FunFam" id="3.40.1370.10:FF:000002">
    <property type="entry name" value="60S ribosomal protein L4"/>
    <property type="match status" value="1"/>
</dbReference>